<keyword evidence="1" id="KW-0472">Membrane</keyword>
<dbReference type="PANTHER" id="PTHR35043">
    <property type="entry name" value="TRANSCRIPTION FACTOR DOMAIN-CONTAINING PROTEIN"/>
    <property type="match status" value="1"/>
</dbReference>
<keyword evidence="1" id="KW-1133">Transmembrane helix</keyword>
<evidence type="ECO:0000313" key="4">
    <source>
        <dbReference type="Proteomes" id="UP001303222"/>
    </source>
</evidence>
<keyword evidence="4" id="KW-1185">Reference proteome</keyword>
<feature type="chain" id="PRO_5042947537" evidence="2">
    <location>
        <begin position="22"/>
        <end position="670"/>
    </location>
</feature>
<evidence type="ECO:0000313" key="3">
    <source>
        <dbReference type="EMBL" id="KAK3947558.1"/>
    </source>
</evidence>
<feature type="transmembrane region" description="Helical" evidence="1">
    <location>
        <begin position="573"/>
        <end position="595"/>
    </location>
</feature>
<organism evidence="3 4">
    <name type="scientific">Pseudoneurospora amorphoporcata</name>
    <dbReference type="NCBI Taxonomy" id="241081"/>
    <lineage>
        <taxon>Eukaryota</taxon>
        <taxon>Fungi</taxon>
        <taxon>Dikarya</taxon>
        <taxon>Ascomycota</taxon>
        <taxon>Pezizomycotina</taxon>
        <taxon>Sordariomycetes</taxon>
        <taxon>Sordariomycetidae</taxon>
        <taxon>Sordariales</taxon>
        <taxon>Sordariaceae</taxon>
        <taxon>Pseudoneurospora</taxon>
    </lineage>
</organism>
<comment type="caution">
    <text evidence="3">The sequence shown here is derived from an EMBL/GenBank/DDBJ whole genome shotgun (WGS) entry which is preliminary data.</text>
</comment>
<reference evidence="3" key="2">
    <citation type="submission" date="2023-06" db="EMBL/GenBank/DDBJ databases">
        <authorList>
            <consortium name="Lawrence Berkeley National Laboratory"/>
            <person name="Mondo S.J."/>
            <person name="Hensen N."/>
            <person name="Bonometti L."/>
            <person name="Westerberg I."/>
            <person name="Brannstrom I.O."/>
            <person name="Guillou S."/>
            <person name="Cros-Aarteil S."/>
            <person name="Calhoun S."/>
            <person name="Haridas S."/>
            <person name="Kuo A."/>
            <person name="Pangilinan J."/>
            <person name="Riley R."/>
            <person name="Labutti K."/>
            <person name="Andreopoulos B."/>
            <person name="Lipzen A."/>
            <person name="Chen C."/>
            <person name="Yanf M."/>
            <person name="Daum C."/>
            <person name="Ng V."/>
            <person name="Clum A."/>
            <person name="Steindorff A."/>
            <person name="Ohm R."/>
            <person name="Martin F."/>
            <person name="Silar P."/>
            <person name="Natvig D."/>
            <person name="Lalanne C."/>
            <person name="Gautier V."/>
            <person name="Ament-Velasquez S.L."/>
            <person name="Kruys A."/>
            <person name="Hutchinson M.I."/>
            <person name="Powell A.J."/>
            <person name="Barry K."/>
            <person name="Miller A.N."/>
            <person name="Grigoriev I.V."/>
            <person name="Debuchy R."/>
            <person name="Gladieux P."/>
            <person name="Thoren M.H."/>
            <person name="Johannesson H."/>
        </authorList>
    </citation>
    <scope>NUCLEOTIDE SEQUENCE</scope>
    <source>
        <strain evidence="3">CBS 626.80</strain>
    </source>
</reference>
<gene>
    <name evidence="3" type="ORF">QBC32DRAFT_81341</name>
</gene>
<keyword evidence="1" id="KW-0812">Transmembrane</keyword>
<name>A0AAN6NP01_9PEZI</name>
<sequence>MNHLFQVILILLSTCPEHARTTDTPDSLSPKDILSKHRNDTEFLSTTIAPPWVDSPNTRGTGDILFTCLLTLVACIYTAIHPHVPGGLASRSLGFVKVSSISWVKAIMAIEALIVPELLLFGALTELIEARSLRSDLKQIISRRKVAGDPDEALIDYNFCYYATMGGFRVHIEDIHPSHSAHLPSSSTRCLPTHLALSPNGIRLLAELGHLSLLVKHASDVGDKSKADTFQKCLAASQLSWMVIQCIVRKAQGLPISLLEVHTSAHALFSFLQYCVWLKKPLDIAPSTCAFLPTDDFEDALALMVQEQFCESHNFVACLYPEKTSENEFSTDAVSGDPKMMPPFDKSGSPALTPVTDTEGQAINVTWIDPTSPLSEIEMNPPKMVLPCGFGFAKMFAPPVAYHGYYSNLRAKAFRTMDSPERRYFLTRKDKLRVKRAMRHIALLDERRLTSPEPYVNCKEVHPKGRRCRYPTRHYHRAFYWRSVITRPRRLYIPDEPESGERKFSALEAFYNAPLSLPTFGVSIIQLNLWLYDNLGYSRLLIIASLFGLNAAIHLAAWNYLFPTKIEGRLWRAVNLVTAGMGLALVLGRLLIGLTNKLTGPRRLTYRLNGRIDGSWLHLLEVLLLVTPAYAIFPIIIGRLYLNVEAFISLRHMPYGVFVMPSWLEVWPHL</sequence>
<feature type="transmembrane region" description="Helical" evidence="1">
    <location>
        <begin position="509"/>
        <end position="531"/>
    </location>
</feature>
<proteinExistence type="predicted"/>
<evidence type="ECO:0000256" key="2">
    <source>
        <dbReference type="SAM" id="SignalP"/>
    </source>
</evidence>
<dbReference type="AlphaFoldDB" id="A0AAN6NP01"/>
<evidence type="ECO:0000256" key="1">
    <source>
        <dbReference type="SAM" id="Phobius"/>
    </source>
</evidence>
<feature type="signal peptide" evidence="2">
    <location>
        <begin position="1"/>
        <end position="21"/>
    </location>
</feature>
<dbReference type="EMBL" id="MU859337">
    <property type="protein sequence ID" value="KAK3947558.1"/>
    <property type="molecule type" value="Genomic_DNA"/>
</dbReference>
<dbReference type="PANTHER" id="PTHR35043:SF7">
    <property type="entry name" value="TRANSCRIPTION FACTOR DOMAIN-CONTAINING PROTEIN"/>
    <property type="match status" value="1"/>
</dbReference>
<feature type="transmembrane region" description="Helical" evidence="1">
    <location>
        <begin position="615"/>
        <end position="642"/>
    </location>
</feature>
<dbReference type="Proteomes" id="UP001303222">
    <property type="component" value="Unassembled WGS sequence"/>
</dbReference>
<feature type="transmembrane region" description="Helical" evidence="1">
    <location>
        <begin position="537"/>
        <end position="561"/>
    </location>
</feature>
<protein>
    <submittedName>
        <fullName evidence="3">Uncharacterized protein</fullName>
    </submittedName>
</protein>
<reference evidence="3" key="1">
    <citation type="journal article" date="2023" name="Mol. Phylogenet. Evol.">
        <title>Genome-scale phylogeny and comparative genomics of the fungal order Sordariales.</title>
        <authorList>
            <person name="Hensen N."/>
            <person name="Bonometti L."/>
            <person name="Westerberg I."/>
            <person name="Brannstrom I.O."/>
            <person name="Guillou S."/>
            <person name="Cros-Aarteil S."/>
            <person name="Calhoun S."/>
            <person name="Haridas S."/>
            <person name="Kuo A."/>
            <person name="Mondo S."/>
            <person name="Pangilinan J."/>
            <person name="Riley R."/>
            <person name="LaButti K."/>
            <person name="Andreopoulos B."/>
            <person name="Lipzen A."/>
            <person name="Chen C."/>
            <person name="Yan M."/>
            <person name="Daum C."/>
            <person name="Ng V."/>
            <person name="Clum A."/>
            <person name="Steindorff A."/>
            <person name="Ohm R.A."/>
            <person name="Martin F."/>
            <person name="Silar P."/>
            <person name="Natvig D.O."/>
            <person name="Lalanne C."/>
            <person name="Gautier V."/>
            <person name="Ament-Velasquez S.L."/>
            <person name="Kruys A."/>
            <person name="Hutchinson M.I."/>
            <person name="Powell A.J."/>
            <person name="Barry K."/>
            <person name="Miller A.N."/>
            <person name="Grigoriev I.V."/>
            <person name="Debuchy R."/>
            <person name="Gladieux P."/>
            <person name="Hiltunen Thoren M."/>
            <person name="Johannesson H."/>
        </authorList>
    </citation>
    <scope>NUCLEOTIDE SEQUENCE</scope>
    <source>
        <strain evidence="3">CBS 626.80</strain>
    </source>
</reference>
<accession>A0AAN6NP01</accession>
<keyword evidence="2" id="KW-0732">Signal</keyword>